<sequence length="1214" mass="130917">MVVLTALLMVSAIAVPPVVDRLRERTARQAEHQLLLARRLESAATERAEQLRGHFRPRGRGVLPSSLREGTYFAGRVQAVGELTAWINTEGPDIARSRVVTGAPGSGKSAVLGRLVSLADARLRGETPTAPDQALPQIGALGAAVHVRGRTVDEVAAEISRALTIDEATAGGLLAHLREAREQRSTVVVVDGVDEAVDAQRLVVDLLEPLAAASGRTGIRLLVGTRPGGEDDLLRLFGGSVRVIDLDEARYLDRRDIAEYVRLTLLAESDPQTPTPYRSCPELAASVGAAVAVRCGRSFLVAQLTALSLMAASEPVDTDSAGWQGTFPTTVGAAMERYLRDVRPGGPWLRDLLMALAWSQGDGFDDPRTWAAAATALGTDTYSERDVNRLLLDTKAIDLLHRTERGSGVRFRLFHEALGEHLRQLSVRQRPPAEIHRRLTEVLLERLSPTSGDGLVWADADAYTRTYLPFHAGQGHVLDRLLCDASFLAVMDPARLLAALPAACTPSGRRMARTVQRVGQQLLVASEDERVCYLEMAARMAGDEELAASLSAAFPDRPWAVRWAHWDDLAATRMLGHHDDYVLALATVEHPRGAVVLSASAWAVQAWFLRDGAPLASGVHEPESAIVDMTAFVQSEGITIITLHQDGRLLRTMPDTTDGRRVLADQRALHGVWSVVVGGDAAVATVSEEHVIEILSAEDGGLLDLPRIVLGEQERVLTVGHAGGRCLAVLTTDRAEISTWDVQSGRPIGEPFKACVELSGWRDDLHIWSASIAEHEGGPALLLGTQVGHAIAWDPVRGTRIGDPYRGGAGVFSTLITGRHSDLWCWGDWNGDVFFRRSIQGEARRIAVHDGGVESVAQCELDGTCWVITGGRDGAVRVWDSRADRPEAPAANEYHAVVAGAGEGVMEGDCVAALGADGGLVVFAAETGDVLARIESSAGRRYRSLAALPGDPTSFLTLDTEGLFALRRFPDGQVSYGRTLPAEEEWGRIAVVERERPLLLAAAVSGRLGFFDLASGEPTRPPLQCHADRFAVAPLPDQPDDALRCVTWDWVEAQTRLWTVTGDDARFEDLALSARAGSDSPFRTTAVSFVRAGHVSAIVGVGSYSRLDVWNAEDGTRMTHAQLERGHHMELTDVDMARYGEWPIAVTGGHTCSVGLWSLENGQEHHVRVGSPLWRTKVLAPRGVVVVTGSRGIMAIELGSRTFDRVVGPRASGS</sequence>
<protein>
    <submittedName>
        <fullName evidence="2">Uncharacterized protein</fullName>
    </submittedName>
</protein>
<organism evidence="2 3">
    <name type="scientific">Streptomyces rectiviolaceus</name>
    <dbReference type="NCBI Taxonomy" id="332591"/>
    <lineage>
        <taxon>Bacteria</taxon>
        <taxon>Bacillati</taxon>
        <taxon>Actinomycetota</taxon>
        <taxon>Actinomycetes</taxon>
        <taxon>Kitasatosporales</taxon>
        <taxon>Streptomycetaceae</taxon>
        <taxon>Streptomyces</taxon>
    </lineage>
</organism>
<accession>A0ABP6MJS0</accession>
<keyword evidence="3" id="KW-1185">Reference proteome</keyword>
<dbReference type="InterPro" id="IPR001680">
    <property type="entry name" value="WD40_rpt"/>
</dbReference>
<proteinExistence type="predicted"/>
<evidence type="ECO:0000313" key="3">
    <source>
        <dbReference type="Proteomes" id="UP001501637"/>
    </source>
</evidence>
<dbReference type="EMBL" id="BAAAUG010000077">
    <property type="protein sequence ID" value="GAA3116948.1"/>
    <property type="molecule type" value="Genomic_DNA"/>
</dbReference>
<evidence type="ECO:0000256" key="1">
    <source>
        <dbReference type="PROSITE-ProRule" id="PRU00221"/>
    </source>
</evidence>
<dbReference type="Proteomes" id="UP001501637">
    <property type="component" value="Unassembled WGS sequence"/>
</dbReference>
<dbReference type="InterPro" id="IPR011047">
    <property type="entry name" value="Quinoprotein_ADH-like_sf"/>
</dbReference>
<name>A0ABP6MJS0_9ACTN</name>
<feature type="repeat" description="WD" evidence="1">
    <location>
        <begin position="867"/>
        <end position="880"/>
    </location>
</feature>
<keyword evidence="1" id="KW-0853">WD repeat</keyword>
<dbReference type="PROSITE" id="PS50082">
    <property type="entry name" value="WD_REPEATS_2"/>
    <property type="match status" value="1"/>
</dbReference>
<comment type="caution">
    <text evidence="2">The sequence shown here is derived from an EMBL/GenBank/DDBJ whole genome shotgun (WGS) entry which is preliminary data.</text>
</comment>
<dbReference type="PANTHER" id="PTHR10039">
    <property type="entry name" value="AMELOGENIN"/>
    <property type="match status" value="1"/>
</dbReference>
<dbReference type="InterPro" id="IPR015943">
    <property type="entry name" value="WD40/YVTN_repeat-like_dom_sf"/>
</dbReference>
<dbReference type="Gene3D" id="2.130.10.10">
    <property type="entry name" value="YVTN repeat-like/Quinoprotein amine dehydrogenase"/>
    <property type="match status" value="2"/>
</dbReference>
<dbReference type="InterPro" id="IPR027417">
    <property type="entry name" value="P-loop_NTPase"/>
</dbReference>
<dbReference type="SUPFAM" id="SSF50998">
    <property type="entry name" value="Quinoprotein alcohol dehydrogenase-like"/>
    <property type="match status" value="2"/>
</dbReference>
<evidence type="ECO:0000313" key="2">
    <source>
        <dbReference type="EMBL" id="GAA3116948.1"/>
    </source>
</evidence>
<gene>
    <name evidence="2" type="ORF">GCM10010449_43820</name>
</gene>
<dbReference type="SUPFAM" id="SSF52540">
    <property type="entry name" value="P-loop containing nucleoside triphosphate hydrolases"/>
    <property type="match status" value="1"/>
</dbReference>
<reference evidence="3" key="1">
    <citation type="journal article" date="2019" name="Int. J. Syst. Evol. Microbiol.">
        <title>The Global Catalogue of Microorganisms (GCM) 10K type strain sequencing project: providing services to taxonomists for standard genome sequencing and annotation.</title>
        <authorList>
            <consortium name="The Broad Institute Genomics Platform"/>
            <consortium name="The Broad Institute Genome Sequencing Center for Infectious Disease"/>
            <person name="Wu L."/>
            <person name="Ma J."/>
        </authorList>
    </citation>
    <scope>NUCLEOTIDE SEQUENCE [LARGE SCALE GENOMIC DNA]</scope>
    <source>
        <strain evidence="3">JCM 9092</strain>
    </source>
</reference>
<dbReference type="SMART" id="SM00320">
    <property type="entry name" value="WD40"/>
    <property type="match status" value="2"/>
</dbReference>